<sequence length="162" mass="18555">QTAPELQIQTDQALIEMNNKLVRMIHDGEVNKIQILNNETLDTLAGRKHFWGSELMMIDFDQELRVYEQAMDGDNNGDFANMTTTDPTTGLRHKSRAIDALLEHLNQKLLGGTMPDEHRAALKHYLLDGQRAAWNNNYKEAWSNIKDAVRFITISNAFMVQK</sequence>
<name>A0A6S6SVP7_9GAMM</name>
<gene>
    <name evidence="1" type="ORF">HELGO_WM36581</name>
</gene>
<organism evidence="1">
    <name type="scientific">uncultured Thiotrichaceae bacterium</name>
    <dbReference type="NCBI Taxonomy" id="298394"/>
    <lineage>
        <taxon>Bacteria</taxon>
        <taxon>Pseudomonadati</taxon>
        <taxon>Pseudomonadota</taxon>
        <taxon>Gammaproteobacteria</taxon>
        <taxon>Thiotrichales</taxon>
        <taxon>Thiotrichaceae</taxon>
        <taxon>environmental samples</taxon>
    </lineage>
</organism>
<accession>A0A6S6SVP7</accession>
<dbReference type="AlphaFoldDB" id="A0A6S6SVP7"/>
<protein>
    <submittedName>
        <fullName evidence="1">Uncharacterized protein</fullName>
    </submittedName>
</protein>
<dbReference type="EMBL" id="CACVAV010000162">
    <property type="protein sequence ID" value="CAA6810174.1"/>
    <property type="molecule type" value="Genomic_DNA"/>
</dbReference>
<proteinExistence type="predicted"/>
<reference evidence="1" key="1">
    <citation type="submission" date="2020-01" db="EMBL/GenBank/DDBJ databases">
        <authorList>
            <person name="Meier V. D."/>
            <person name="Meier V D."/>
        </authorList>
    </citation>
    <scope>NUCLEOTIDE SEQUENCE</scope>
    <source>
        <strain evidence="1">HLG_WM_MAG_08</strain>
    </source>
</reference>
<feature type="non-terminal residue" evidence="1">
    <location>
        <position position="1"/>
    </location>
</feature>
<evidence type="ECO:0000313" key="1">
    <source>
        <dbReference type="EMBL" id="CAA6810174.1"/>
    </source>
</evidence>